<protein>
    <submittedName>
        <fullName evidence="1">Uncharacterized protein</fullName>
    </submittedName>
</protein>
<proteinExistence type="predicted"/>
<comment type="caution">
    <text evidence="1">The sequence shown here is derived from an EMBL/GenBank/DDBJ whole genome shotgun (WGS) entry which is preliminary data.</text>
</comment>
<dbReference type="EMBL" id="LBDA02000143">
    <property type="protein sequence ID" value="OIK23121.1"/>
    <property type="molecule type" value="Genomic_DNA"/>
</dbReference>
<keyword evidence="2" id="KW-1185">Reference proteome</keyword>
<dbReference type="Proteomes" id="UP000034838">
    <property type="component" value="Unassembled WGS sequence"/>
</dbReference>
<name>A0A1J4PQR6_9ACTN</name>
<gene>
    <name evidence="1" type="ORF">VT52_034320</name>
</gene>
<organism evidence="1 2">
    <name type="scientific">Streptomyces malaysiense</name>
    <dbReference type="NCBI Taxonomy" id="1428626"/>
    <lineage>
        <taxon>Bacteria</taxon>
        <taxon>Bacillati</taxon>
        <taxon>Actinomycetota</taxon>
        <taxon>Actinomycetes</taxon>
        <taxon>Kitasatosporales</taxon>
        <taxon>Streptomycetaceae</taxon>
        <taxon>Streptomyces</taxon>
    </lineage>
</organism>
<evidence type="ECO:0000313" key="1">
    <source>
        <dbReference type="EMBL" id="OIK23121.1"/>
    </source>
</evidence>
<dbReference type="AlphaFoldDB" id="A0A1J4PQR6"/>
<evidence type="ECO:0000313" key="2">
    <source>
        <dbReference type="Proteomes" id="UP000034838"/>
    </source>
</evidence>
<reference evidence="1" key="1">
    <citation type="submission" date="2016-10" db="EMBL/GenBank/DDBJ databases">
        <title>Genome sequence of Streptomyces malaysiense MUSC 136.</title>
        <authorList>
            <person name="Lee L.-H."/>
            <person name="Ser H.-L."/>
        </authorList>
    </citation>
    <scope>NUCLEOTIDE SEQUENCE [LARGE SCALE GENOMIC DNA]</scope>
    <source>
        <strain evidence="1">MUSC 136</strain>
    </source>
</reference>
<accession>A0A1J4PQR6</accession>
<sequence>MDPAALVPSGREHLDQGFPQAHRTVADDEFGVAHAAAAAVAQQVGPRLGGFPQSLGQREQLLGAVPADAEEELGLRTADRVWLDPDHRVGEWLFLFRSCGRPGRTERWVGDGCRSGPDIGAADL</sequence>